<dbReference type="AlphaFoldDB" id="A0A251SQX4"/>
<evidence type="ECO:0000313" key="2">
    <source>
        <dbReference type="EMBL" id="OTG00706.1"/>
    </source>
</evidence>
<evidence type="ECO:0000313" key="3">
    <source>
        <dbReference type="Proteomes" id="UP000215914"/>
    </source>
</evidence>
<dbReference type="Proteomes" id="UP000215914">
    <property type="component" value="Chromosome 13"/>
</dbReference>
<proteinExistence type="predicted"/>
<evidence type="ECO:0000256" key="1">
    <source>
        <dbReference type="SAM" id="MobiDB-lite"/>
    </source>
</evidence>
<organism evidence="2 3">
    <name type="scientific">Helianthus annuus</name>
    <name type="common">Common sunflower</name>
    <dbReference type="NCBI Taxonomy" id="4232"/>
    <lineage>
        <taxon>Eukaryota</taxon>
        <taxon>Viridiplantae</taxon>
        <taxon>Streptophyta</taxon>
        <taxon>Embryophyta</taxon>
        <taxon>Tracheophyta</taxon>
        <taxon>Spermatophyta</taxon>
        <taxon>Magnoliopsida</taxon>
        <taxon>eudicotyledons</taxon>
        <taxon>Gunneridae</taxon>
        <taxon>Pentapetalae</taxon>
        <taxon>asterids</taxon>
        <taxon>campanulids</taxon>
        <taxon>Asterales</taxon>
        <taxon>Asteraceae</taxon>
        <taxon>Asteroideae</taxon>
        <taxon>Heliantheae alliance</taxon>
        <taxon>Heliantheae</taxon>
        <taxon>Helianthus</taxon>
    </lineage>
</organism>
<name>A0A251SQX4_HELAN</name>
<keyword evidence="3" id="KW-1185">Reference proteome</keyword>
<reference evidence="3" key="1">
    <citation type="journal article" date="2017" name="Nature">
        <title>The sunflower genome provides insights into oil metabolism, flowering and Asterid evolution.</title>
        <authorList>
            <person name="Badouin H."/>
            <person name="Gouzy J."/>
            <person name="Grassa C.J."/>
            <person name="Murat F."/>
            <person name="Staton S.E."/>
            <person name="Cottret L."/>
            <person name="Lelandais-Briere C."/>
            <person name="Owens G.L."/>
            <person name="Carrere S."/>
            <person name="Mayjonade B."/>
            <person name="Legrand L."/>
            <person name="Gill N."/>
            <person name="Kane N.C."/>
            <person name="Bowers J.E."/>
            <person name="Hubner S."/>
            <person name="Bellec A."/>
            <person name="Berard A."/>
            <person name="Berges H."/>
            <person name="Blanchet N."/>
            <person name="Boniface M.C."/>
            <person name="Brunel D."/>
            <person name="Catrice O."/>
            <person name="Chaidir N."/>
            <person name="Claudel C."/>
            <person name="Donnadieu C."/>
            <person name="Faraut T."/>
            <person name="Fievet G."/>
            <person name="Helmstetter N."/>
            <person name="King M."/>
            <person name="Knapp S.J."/>
            <person name="Lai Z."/>
            <person name="Le Paslier M.C."/>
            <person name="Lippi Y."/>
            <person name="Lorenzon L."/>
            <person name="Mandel J.R."/>
            <person name="Marage G."/>
            <person name="Marchand G."/>
            <person name="Marquand E."/>
            <person name="Bret-Mestries E."/>
            <person name="Morien E."/>
            <person name="Nambeesan S."/>
            <person name="Nguyen T."/>
            <person name="Pegot-Espagnet P."/>
            <person name="Pouilly N."/>
            <person name="Raftis F."/>
            <person name="Sallet E."/>
            <person name="Schiex T."/>
            <person name="Thomas J."/>
            <person name="Vandecasteele C."/>
            <person name="Vares D."/>
            <person name="Vear F."/>
            <person name="Vautrin S."/>
            <person name="Crespi M."/>
            <person name="Mangin B."/>
            <person name="Burke J.M."/>
            <person name="Salse J."/>
            <person name="Munos S."/>
            <person name="Vincourt P."/>
            <person name="Rieseberg L.H."/>
            <person name="Langlade N.B."/>
        </authorList>
    </citation>
    <scope>NUCLEOTIDE SEQUENCE [LARGE SCALE GENOMIC DNA]</scope>
    <source>
        <strain evidence="3">cv. SF193</strain>
    </source>
</reference>
<dbReference type="InParanoid" id="A0A251SQX4"/>
<gene>
    <name evidence="2" type="ORF">HannXRQ_Chr13g0394031</name>
</gene>
<sequence length="87" mass="9723">MKFRKMASCSSTRKLAFSDDPFSGDNKEVVAKSPIRVQVLKPILDRCSCVKSDGPGFILALGVHLVQKRVRHWWAVIGDPRKPGFDP</sequence>
<protein>
    <submittedName>
        <fullName evidence="2">Uncharacterized protein</fullName>
    </submittedName>
</protein>
<feature type="region of interest" description="Disordered" evidence="1">
    <location>
        <begin position="1"/>
        <end position="27"/>
    </location>
</feature>
<accession>A0A251SQX4</accession>
<dbReference type="EMBL" id="CM007902">
    <property type="protein sequence ID" value="OTG00706.1"/>
    <property type="molecule type" value="Genomic_DNA"/>
</dbReference>